<comment type="caution">
    <text evidence="7">The sequence shown here is derived from an EMBL/GenBank/DDBJ whole genome shotgun (WGS) entry which is preliminary data.</text>
</comment>
<proteinExistence type="predicted"/>
<evidence type="ECO:0000313" key="7">
    <source>
        <dbReference type="EMBL" id="KZZ94955.1"/>
    </source>
</evidence>
<feature type="region of interest" description="Disordered" evidence="5">
    <location>
        <begin position="300"/>
        <end position="382"/>
    </location>
</feature>
<dbReference type="Pfam" id="PF00076">
    <property type="entry name" value="RRM_1"/>
    <property type="match status" value="1"/>
</dbReference>
<dbReference type="InterPro" id="IPR035979">
    <property type="entry name" value="RBD_domain_sf"/>
</dbReference>
<feature type="compositionally biased region" description="Basic and acidic residues" evidence="5">
    <location>
        <begin position="75"/>
        <end position="85"/>
    </location>
</feature>
<feature type="compositionally biased region" description="Acidic residues" evidence="5">
    <location>
        <begin position="100"/>
        <end position="109"/>
    </location>
</feature>
<comment type="subcellular location">
    <subcellularLocation>
        <location evidence="1">Nucleus</location>
        <location evidence="1">Nucleolus</location>
    </subcellularLocation>
</comment>
<feature type="compositionally biased region" description="Basic and acidic residues" evidence="5">
    <location>
        <begin position="359"/>
        <end position="369"/>
    </location>
</feature>
<dbReference type="STRING" id="1081109.A0A168B8N4"/>
<dbReference type="InterPro" id="IPR012677">
    <property type="entry name" value="Nucleotide-bd_a/b_plait_sf"/>
</dbReference>
<dbReference type="PROSITE" id="PS50102">
    <property type="entry name" value="RRM"/>
    <property type="match status" value="1"/>
</dbReference>
<dbReference type="SMART" id="SM00360">
    <property type="entry name" value="RRM"/>
    <property type="match status" value="1"/>
</dbReference>
<dbReference type="PANTHER" id="PTHR46754">
    <property type="entry name" value="MKI67 FHA DOMAIN-INTERACTING NUCLEOLAR PHOSPHOPROTEIN"/>
    <property type="match status" value="1"/>
</dbReference>
<evidence type="ECO:0000256" key="1">
    <source>
        <dbReference type="ARBA" id="ARBA00004604"/>
    </source>
</evidence>
<organism evidence="7 8">
    <name type="scientific">Moelleriella libera RCEF 2490</name>
    <dbReference type="NCBI Taxonomy" id="1081109"/>
    <lineage>
        <taxon>Eukaryota</taxon>
        <taxon>Fungi</taxon>
        <taxon>Dikarya</taxon>
        <taxon>Ascomycota</taxon>
        <taxon>Pezizomycotina</taxon>
        <taxon>Sordariomycetes</taxon>
        <taxon>Hypocreomycetidae</taxon>
        <taxon>Hypocreales</taxon>
        <taxon>Clavicipitaceae</taxon>
        <taxon>Moelleriella</taxon>
    </lineage>
</organism>
<reference evidence="7 8" key="1">
    <citation type="journal article" date="2016" name="Genome Biol. Evol.">
        <title>Divergent and convergent evolution of fungal pathogenicity.</title>
        <authorList>
            <person name="Shang Y."/>
            <person name="Xiao G."/>
            <person name="Zheng P."/>
            <person name="Cen K."/>
            <person name="Zhan S."/>
            <person name="Wang C."/>
        </authorList>
    </citation>
    <scope>NUCLEOTIDE SEQUENCE [LARGE SCALE GENOMIC DNA]</scope>
    <source>
        <strain evidence="7 8">RCEF 2490</strain>
    </source>
</reference>
<feature type="region of interest" description="Disordered" evidence="5">
    <location>
        <begin position="1"/>
        <end position="110"/>
    </location>
</feature>
<evidence type="ECO:0000256" key="4">
    <source>
        <dbReference type="PROSITE-ProRule" id="PRU00176"/>
    </source>
</evidence>
<accession>A0A168B8N4</accession>
<evidence type="ECO:0000256" key="3">
    <source>
        <dbReference type="ARBA" id="ARBA00023242"/>
    </source>
</evidence>
<feature type="compositionally biased region" description="Polar residues" evidence="5">
    <location>
        <begin position="331"/>
        <end position="347"/>
    </location>
</feature>
<dbReference type="Gene3D" id="3.30.70.330">
    <property type="match status" value="1"/>
</dbReference>
<dbReference type="InterPro" id="IPR000504">
    <property type="entry name" value="RRM_dom"/>
</dbReference>
<dbReference type="Proteomes" id="UP000078544">
    <property type="component" value="Unassembled WGS sequence"/>
</dbReference>
<evidence type="ECO:0000259" key="6">
    <source>
        <dbReference type="PROSITE" id="PS50102"/>
    </source>
</evidence>
<dbReference type="GO" id="GO:0005730">
    <property type="term" value="C:nucleolus"/>
    <property type="evidence" value="ECO:0007669"/>
    <property type="project" value="UniProtKB-SubCell"/>
</dbReference>
<name>A0A168B8N4_9HYPO</name>
<gene>
    <name evidence="7" type="ORF">AAL_05066</name>
</gene>
<dbReference type="CDD" id="cd12307">
    <property type="entry name" value="RRM_NIFK_like"/>
    <property type="match status" value="1"/>
</dbReference>
<dbReference type="AlphaFoldDB" id="A0A168B8N4"/>
<dbReference type="EMBL" id="AZGY01000010">
    <property type="protein sequence ID" value="KZZ94955.1"/>
    <property type="molecule type" value="Genomic_DNA"/>
</dbReference>
<dbReference type="SUPFAM" id="SSF54928">
    <property type="entry name" value="RNA-binding domain, RBD"/>
    <property type="match status" value="1"/>
</dbReference>
<evidence type="ECO:0000313" key="8">
    <source>
        <dbReference type="Proteomes" id="UP000078544"/>
    </source>
</evidence>
<evidence type="ECO:0000256" key="5">
    <source>
        <dbReference type="SAM" id="MobiDB-lite"/>
    </source>
</evidence>
<dbReference type="OrthoDB" id="21467at2759"/>
<feature type="domain" description="RRM" evidence="6">
    <location>
        <begin position="160"/>
        <end position="238"/>
    </location>
</feature>
<keyword evidence="2 4" id="KW-0694">RNA-binding</keyword>
<sequence>MARELRKRKAAPAAEETVDAVKTADKTKSKGKRKAAEDASPISLKRQKPAKKADVAQKPSKKSTEGSRPQAGGKVDVEAQQKDNRTSGSAEEGVLHLESDTDSDREENDAVAKLASKIDDGEETIVNKTQSFEPGQDVGRIPSVSKELVQNAQKPTGEPGVIYIGRIPHGFYEHEMRQYLSQFGPVTRVRLSRNKKTGASKHFAFVEFEESSTAEIVAKTMDNYLLFGHILKCKTIPKGQVHEDLFKGANRRFKSVPRNKMERYSLQKPLSETAWKSKVSKEKSKRARQAAKLKDIGYDFDAPDLKDIPPPQNVVNSIEGGKEVVAATEAQGETSKSEPQAESSNGMASDGPPTAKDLTPVKKTKETKGGKAAKGKGKGAKA</sequence>
<keyword evidence="8" id="KW-1185">Reference proteome</keyword>
<feature type="compositionally biased region" description="Basic residues" evidence="5">
    <location>
        <begin position="1"/>
        <end position="10"/>
    </location>
</feature>
<protein>
    <submittedName>
        <fullName evidence="7">Ribosomal biogenesis protein Gar2</fullName>
    </submittedName>
</protein>
<evidence type="ECO:0000256" key="2">
    <source>
        <dbReference type="ARBA" id="ARBA00022884"/>
    </source>
</evidence>
<feature type="compositionally biased region" description="Basic residues" evidence="5">
    <location>
        <begin position="371"/>
        <end position="382"/>
    </location>
</feature>
<keyword evidence="3" id="KW-0539">Nucleus</keyword>
<dbReference type="GO" id="GO:0003723">
    <property type="term" value="F:RNA binding"/>
    <property type="evidence" value="ECO:0007669"/>
    <property type="project" value="UniProtKB-UniRule"/>
</dbReference>